<sequence>MRAALVATEKLPVPPIRAGAIQTYIDGVLPYLAAHHRVTVFSITDPDLPPRDKGKGFEVVRLPADHFAEQVAHELAAGAFDVIHLFNRPAWVETIHRAAPRAPIVLSVHNEMFDPNKLAPGAAERCLDLCERVLTVSRFIAEGIAGRYPAARPKLQVVYSGADPEAYVPCWHPRAAEIRRRVARRLGFPPEDPVILCVSRLSPKKGQHVLIRAMDAILPGHPAARLVLVGSRWYGRTEWDDYGRSLQRLAAGYGGHVLLTGFVPLAEIPPYYTSSDVFVCASQWNEPLARVHYEAMAAGLPIVTTRRGGNAEVVDGMGNGWVVDDYRDPLAMGHHIAHLLENRELALSLGRQGRALAEQRFNWRRVAGDLLAVYAGLRGA</sequence>
<dbReference type="Pfam" id="PF13439">
    <property type="entry name" value="Glyco_transf_4"/>
    <property type="match status" value="1"/>
</dbReference>
<name>A0A0K2SMQ0_LIMPI</name>
<dbReference type="AlphaFoldDB" id="A0A0K2SMQ0"/>
<dbReference type="SUPFAM" id="SSF53756">
    <property type="entry name" value="UDP-Glycosyltransferase/glycogen phosphorylase"/>
    <property type="match status" value="1"/>
</dbReference>
<dbReference type="PANTHER" id="PTHR45947:SF3">
    <property type="entry name" value="SULFOQUINOVOSYL TRANSFERASE SQD2"/>
    <property type="match status" value="1"/>
</dbReference>
<evidence type="ECO:0000313" key="3">
    <source>
        <dbReference type="EMBL" id="BAS28391.1"/>
    </source>
</evidence>
<dbReference type="KEGG" id="lpil:LIP_2561"/>
<dbReference type="GO" id="GO:0016758">
    <property type="term" value="F:hexosyltransferase activity"/>
    <property type="evidence" value="ECO:0007669"/>
    <property type="project" value="TreeGrafter"/>
</dbReference>
<dbReference type="CDD" id="cd03801">
    <property type="entry name" value="GT4_PimA-like"/>
    <property type="match status" value="1"/>
</dbReference>
<dbReference type="Proteomes" id="UP000065807">
    <property type="component" value="Chromosome"/>
</dbReference>
<proteinExistence type="predicted"/>
<dbReference type="EMBL" id="AP014924">
    <property type="protein sequence ID" value="BAS28391.1"/>
    <property type="molecule type" value="Genomic_DNA"/>
</dbReference>
<protein>
    <submittedName>
        <fullName evidence="3">Glycosyl transferase family 1</fullName>
    </submittedName>
</protein>
<reference evidence="4" key="2">
    <citation type="journal article" date="2016" name="Int. J. Syst. Evol. Microbiol.">
        <title>Complete genome sequence and cell structure of Limnochorda pilosa, a Gram-negative spore-former within the phylum Firmicutes.</title>
        <authorList>
            <person name="Watanabe M."/>
            <person name="Kojima H."/>
            <person name="Fukui M."/>
        </authorList>
    </citation>
    <scope>NUCLEOTIDE SEQUENCE [LARGE SCALE GENOMIC DNA]</scope>
    <source>
        <strain evidence="4">HC45</strain>
    </source>
</reference>
<dbReference type="PANTHER" id="PTHR45947">
    <property type="entry name" value="SULFOQUINOVOSYL TRANSFERASE SQD2"/>
    <property type="match status" value="1"/>
</dbReference>
<gene>
    <name evidence="3" type="ORF">LIP_2561</name>
</gene>
<evidence type="ECO:0000313" key="4">
    <source>
        <dbReference type="Proteomes" id="UP000065807"/>
    </source>
</evidence>
<accession>A0A0K2SMQ0</accession>
<evidence type="ECO:0000259" key="2">
    <source>
        <dbReference type="Pfam" id="PF13439"/>
    </source>
</evidence>
<dbReference type="PATRIC" id="fig|1555112.3.peg.2600"/>
<dbReference type="STRING" id="1555112.LIP_2561"/>
<feature type="domain" description="Glycosyltransferase subfamily 4-like N-terminal" evidence="2">
    <location>
        <begin position="22"/>
        <end position="165"/>
    </location>
</feature>
<dbReference type="InterPro" id="IPR001296">
    <property type="entry name" value="Glyco_trans_1"/>
</dbReference>
<reference evidence="4" key="1">
    <citation type="submission" date="2015-07" db="EMBL/GenBank/DDBJ databases">
        <title>Complete genome sequence and phylogenetic analysis of Limnochorda pilosa.</title>
        <authorList>
            <person name="Watanabe M."/>
            <person name="Kojima H."/>
            <person name="Fukui M."/>
        </authorList>
    </citation>
    <scope>NUCLEOTIDE SEQUENCE [LARGE SCALE GENOMIC DNA]</scope>
    <source>
        <strain evidence="4">HC45</strain>
    </source>
</reference>
<dbReference type="InterPro" id="IPR028098">
    <property type="entry name" value="Glyco_trans_4-like_N"/>
</dbReference>
<dbReference type="Pfam" id="PF00534">
    <property type="entry name" value="Glycos_transf_1"/>
    <property type="match status" value="1"/>
</dbReference>
<evidence type="ECO:0000259" key="1">
    <source>
        <dbReference type="Pfam" id="PF00534"/>
    </source>
</evidence>
<dbReference type="InterPro" id="IPR050194">
    <property type="entry name" value="Glycosyltransferase_grp1"/>
</dbReference>
<organism evidence="3 4">
    <name type="scientific">Limnochorda pilosa</name>
    <dbReference type="NCBI Taxonomy" id="1555112"/>
    <lineage>
        <taxon>Bacteria</taxon>
        <taxon>Bacillati</taxon>
        <taxon>Bacillota</taxon>
        <taxon>Limnochordia</taxon>
        <taxon>Limnochordales</taxon>
        <taxon>Limnochordaceae</taxon>
        <taxon>Limnochorda</taxon>
    </lineage>
</organism>
<dbReference type="Gene3D" id="3.40.50.2000">
    <property type="entry name" value="Glycogen Phosphorylase B"/>
    <property type="match status" value="2"/>
</dbReference>
<feature type="domain" description="Glycosyl transferase family 1" evidence="1">
    <location>
        <begin position="184"/>
        <end position="354"/>
    </location>
</feature>
<keyword evidence="4" id="KW-1185">Reference proteome</keyword>
<keyword evidence="3" id="KW-0808">Transferase</keyword>